<evidence type="ECO:0000256" key="1">
    <source>
        <dbReference type="ARBA" id="ARBA00022659"/>
    </source>
</evidence>
<dbReference type="AlphaFoldDB" id="A0A672TCR6"/>
<dbReference type="InterPro" id="IPR000436">
    <property type="entry name" value="Sushi_SCR_CCP_dom"/>
</dbReference>
<evidence type="ECO:0000259" key="6">
    <source>
        <dbReference type="PROSITE" id="PS50923"/>
    </source>
</evidence>
<feature type="domain" description="Sushi" evidence="6">
    <location>
        <begin position="166"/>
        <end position="225"/>
    </location>
</feature>
<protein>
    <submittedName>
        <fullName evidence="7">CUB and Sushi multiple domains 1</fullName>
    </submittedName>
</protein>
<sequence length="333" mass="37979">MSSRHGFADIHIFYYFFLLAYELQNCQDPYPFHNGYIINSDFNAGQSITFECFPGYVLVGHHVLTCQHGINRKWNHPFPRCEAPCGYNVTAPNGTIFSPEYPNEYPDSQDCTWLITVPHGHGVYINFTLLQTEPVTDYIAVCRVAFHSKYSYILLLLFFLVAYELQNCQDPYPFHNGYIINSDFNAGQSITFECFPGYVLVGYPVLTCQHGINRKWNHPFPRCEAPCGYNVTAPNGTIFSPEYPNEYPDSQDCTWLITVPHGHGVYINFTLLQTEPVTDYIAVWDGPEQSYPQLGIFSGNTALESAYSTFNQVLIKFHSDFSTSGFFVLNFHG</sequence>
<dbReference type="Pfam" id="PF00431">
    <property type="entry name" value="CUB"/>
    <property type="match status" value="2"/>
</dbReference>
<dbReference type="FunFam" id="2.10.70.10:FF:000002">
    <property type="entry name" value="CUB and Sushi multiple domains 3"/>
    <property type="match status" value="2"/>
</dbReference>
<dbReference type="Gene3D" id="2.60.120.290">
    <property type="entry name" value="Spermadhesin, CUB domain"/>
    <property type="match status" value="2"/>
</dbReference>
<dbReference type="PANTHER" id="PTHR45656">
    <property type="entry name" value="PROTEIN CBR-CLEC-78"/>
    <property type="match status" value="1"/>
</dbReference>
<feature type="domain" description="Sushi" evidence="6">
    <location>
        <begin position="24"/>
        <end position="83"/>
    </location>
</feature>
<evidence type="ECO:0000256" key="3">
    <source>
        <dbReference type="ARBA" id="ARBA00023157"/>
    </source>
</evidence>
<feature type="domain" description="CUB" evidence="5">
    <location>
        <begin position="227"/>
        <end position="333"/>
    </location>
</feature>
<dbReference type="PANTHER" id="PTHR45656:SF3">
    <property type="entry name" value="CUB AND SUSHI DOMAIN-CONTAINING PROTEIN 1"/>
    <property type="match status" value="1"/>
</dbReference>
<dbReference type="CDD" id="cd00041">
    <property type="entry name" value="CUB"/>
    <property type="match status" value="2"/>
</dbReference>
<dbReference type="InterPro" id="IPR051277">
    <property type="entry name" value="SEZ6_CSMD_C4BPB_Regulators"/>
</dbReference>
<dbReference type="InterPro" id="IPR035976">
    <property type="entry name" value="Sushi/SCR/CCP_sf"/>
</dbReference>
<evidence type="ECO:0000256" key="2">
    <source>
        <dbReference type="ARBA" id="ARBA00022737"/>
    </source>
</evidence>
<name>A0A672TCR6_SINGR</name>
<dbReference type="SMART" id="SM00032">
    <property type="entry name" value="CCP"/>
    <property type="match status" value="2"/>
</dbReference>
<evidence type="ECO:0000259" key="5">
    <source>
        <dbReference type="PROSITE" id="PS01180"/>
    </source>
</evidence>
<dbReference type="PROSITE" id="PS01180">
    <property type="entry name" value="CUB"/>
    <property type="match status" value="2"/>
</dbReference>
<dbReference type="InterPro" id="IPR035914">
    <property type="entry name" value="Sperma_CUB_dom_sf"/>
</dbReference>
<reference evidence="7" key="2">
    <citation type="submission" date="2025-09" db="UniProtKB">
        <authorList>
            <consortium name="Ensembl"/>
        </authorList>
    </citation>
    <scope>IDENTIFICATION</scope>
</reference>
<dbReference type="PROSITE" id="PS50923">
    <property type="entry name" value="SUSHI"/>
    <property type="match status" value="2"/>
</dbReference>
<evidence type="ECO:0000313" key="7">
    <source>
        <dbReference type="Ensembl" id="ENSSGRP00000112264.1"/>
    </source>
</evidence>
<keyword evidence="2" id="KW-0677">Repeat</keyword>
<evidence type="ECO:0000313" key="8">
    <source>
        <dbReference type="Proteomes" id="UP000472262"/>
    </source>
</evidence>
<reference evidence="7" key="1">
    <citation type="submission" date="2025-08" db="UniProtKB">
        <authorList>
            <consortium name="Ensembl"/>
        </authorList>
    </citation>
    <scope>IDENTIFICATION</scope>
</reference>
<proteinExistence type="predicted"/>
<dbReference type="SMART" id="SM00042">
    <property type="entry name" value="CUB"/>
    <property type="match status" value="2"/>
</dbReference>
<feature type="domain" description="CUB" evidence="5">
    <location>
        <begin position="85"/>
        <end position="142"/>
    </location>
</feature>
<keyword evidence="8" id="KW-1185">Reference proteome</keyword>
<dbReference type="Proteomes" id="UP000472262">
    <property type="component" value="Unassembled WGS sequence"/>
</dbReference>
<dbReference type="Pfam" id="PF00084">
    <property type="entry name" value="Sushi"/>
    <property type="match status" value="2"/>
</dbReference>
<dbReference type="FunFam" id="2.60.120.290:FF:000001">
    <property type="entry name" value="CUB and sushi domain-containing protein 3 isoform X1"/>
    <property type="match status" value="1"/>
</dbReference>
<dbReference type="Ensembl" id="ENSSGRT00000119244.1">
    <property type="protein sequence ID" value="ENSSGRP00000112264.1"/>
    <property type="gene ID" value="ENSSGRG00000055167.1"/>
</dbReference>
<gene>
    <name evidence="7" type="primary">LOC107566061</name>
</gene>
<comment type="caution">
    <text evidence="4">Lacks conserved residue(s) required for the propagation of feature annotation.</text>
</comment>
<keyword evidence="3" id="KW-1015">Disulfide bond</keyword>
<dbReference type="CDD" id="cd00033">
    <property type="entry name" value="CCP"/>
    <property type="match status" value="2"/>
</dbReference>
<keyword evidence="1 4" id="KW-0768">Sushi</keyword>
<dbReference type="SUPFAM" id="SSF57535">
    <property type="entry name" value="Complement control module/SCR domain"/>
    <property type="match status" value="2"/>
</dbReference>
<organism evidence="7 8">
    <name type="scientific">Sinocyclocheilus grahami</name>
    <name type="common">Dianchi golden-line fish</name>
    <name type="synonym">Barbus grahami</name>
    <dbReference type="NCBI Taxonomy" id="75366"/>
    <lineage>
        <taxon>Eukaryota</taxon>
        <taxon>Metazoa</taxon>
        <taxon>Chordata</taxon>
        <taxon>Craniata</taxon>
        <taxon>Vertebrata</taxon>
        <taxon>Euteleostomi</taxon>
        <taxon>Actinopterygii</taxon>
        <taxon>Neopterygii</taxon>
        <taxon>Teleostei</taxon>
        <taxon>Ostariophysi</taxon>
        <taxon>Cypriniformes</taxon>
        <taxon>Cyprinidae</taxon>
        <taxon>Cyprininae</taxon>
        <taxon>Sinocyclocheilus</taxon>
    </lineage>
</organism>
<dbReference type="InterPro" id="IPR000859">
    <property type="entry name" value="CUB_dom"/>
</dbReference>
<evidence type="ECO:0000256" key="4">
    <source>
        <dbReference type="PROSITE-ProRule" id="PRU00302"/>
    </source>
</evidence>
<dbReference type="Gene3D" id="2.10.70.10">
    <property type="entry name" value="Complement Module, domain 1"/>
    <property type="match status" value="2"/>
</dbReference>
<dbReference type="SUPFAM" id="SSF49854">
    <property type="entry name" value="Spermadhesin, CUB domain"/>
    <property type="match status" value="2"/>
</dbReference>
<accession>A0A672TCR6</accession>